<comment type="function">
    <text evidence="8 9">Involved in peptidoglycan biosynthesis. Transports lipid-linked peptidoglycan precursors from the inner to the outer leaflet of the cytoplasmic membrane.</text>
</comment>
<protein>
    <recommendedName>
        <fullName evidence="8">Probable lipid II flippase MurJ</fullName>
    </recommendedName>
</protein>
<dbReference type="GO" id="GO:0034204">
    <property type="term" value="P:lipid translocation"/>
    <property type="evidence" value="ECO:0007669"/>
    <property type="project" value="TreeGrafter"/>
</dbReference>
<reference evidence="10 11" key="1">
    <citation type="submission" date="2017-06" db="EMBL/GenBank/DDBJ databases">
        <title>Draft genome sequence of Fusobacterium nucleatum subsp. polymorphum KCOM 1271 (=ChDC F305).</title>
        <authorList>
            <person name="Kook J.-K."/>
            <person name="Park S.-N."/>
            <person name="Lim Y.K."/>
            <person name="Roh H."/>
        </authorList>
    </citation>
    <scope>NUCLEOTIDE SEQUENCE [LARGE SCALE GENOMIC DNA]</scope>
    <source>
        <strain evidence="11">KCOM 1271 (ChDC F305)</strain>
    </source>
</reference>
<dbReference type="Pfam" id="PF03023">
    <property type="entry name" value="MurJ"/>
    <property type="match status" value="1"/>
</dbReference>
<dbReference type="GO" id="GO:0005886">
    <property type="term" value="C:plasma membrane"/>
    <property type="evidence" value="ECO:0007669"/>
    <property type="project" value="UniProtKB-SubCell"/>
</dbReference>
<dbReference type="InterPro" id="IPR051050">
    <property type="entry name" value="Lipid_II_flippase_MurJ/MviN"/>
</dbReference>
<sequence>MGKIIIVVMIFNLTSKLFAFFRELSLAYFFGASSLTDAYIVAFSIPTIIFGIIGSGILNGYIPIYNQIKENSNDLMAKKFTNNFTNIMLVTCFLVFITGFFFSSSLVKIFSYGFNQETLDLASYFTKISLLTIFPLMLVSIFSGYLQLNNKFFAVAFIGVPTNLLYIIGTYIAYKNANFTFLIFFSCFALLFQFIFLCPFIFKTGYRHNLKINIHDKSLQQLLTLSVPIILGTSLEQINILIDRTVASSLGAGAITILNYSGKLNGAILSLSIIAILNILFPKFSSLVSENNIEKLKEQVKYIINMIFIFAFPIMFGIITLNKEVSIFIFGRGNLDKDSVLATAKCLSFYSLCFVALCLRDLCTKIFYSFKNSKTPVINSSIGIILNIILNITLSKYLGVSGIALATSISTIFISILLFYNLKRYDIYLDKRNFVTLFKVLLASAFMILIIYLSKSYLSSFGNFSILIYMINAGISYILGVLLLGVSEIKDLFRLFLKVFKLKR</sequence>
<dbReference type="GO" id="GO:0009252">
    <property type="term" value="P:peptidoglycan biosynthetic process"/>
    <property type="evidence" value="ECO:0007669"/>
    <property type="project" value="UniProtKB-UniRule"/>
</dbReference>
<dbReference type="PRINTS" id="PR01806">
    <property type="entry name" value="VIRFACTRMVIN"/>
</dbReference>
<proteinExistence type="inferred from homology"/>
<keyword evidence="8 9" id="KW-0961">Cell wall biogenesis/degradation</keyword>
<evidence type="ECO:0000256" key="8">
    <source>
        <dbReference type="HAMAP-Rule" id="MF_02078"/>
    </source>
</evidence>
<dbReference type="PANTHER" id="PTHR47019">
    <property type="entry name" value="LIPID II FLIPPASE MURJ"/>
    <property type="match status" value="1"/>
</dbReference>
<dbReference type="NCBIfam" id="TIGR01695">
    <property type="entry name" value="murJ_mviN"/>
    <property type="match status" value="1"/>
</dbReference>
<feature type="transmembrane region" description="Helical" evidence="8">
    <location>
        <begin position="375"/>
        <end position="394"/>
    </location>
</feature>
<evidence type="ECO:0000256" key="4">
    <source>
        <dbReference type="ARBA" id="ARBA00022960"/>
    </source>
</evidence>
<feature type="transmembrane region" description="Helical" evidence="8">
    <location>
        <begin position="262"/>
        <end position="281"/>
    </location>
</feature>
<comment type="subcellular location">
    <subcellularLocation>
        <location evidence="1 8">Cell membrane</location>
        <topology evidence="1 8">Multi-pass membrane protein</topology>
    </subcellularLocation>
</comment>
<keyword evidence="4 8" id="KW-0133">Cell shape</keyword>
<dbReference type="AlphaFoldDB" id="A0A2C6AY16"/>
<feature type="transmembrane region" description="Helical" evidence="8">
    <location>
        <begin position="466"/>
        <end position="486"/>
    </location>
</feature>
<evidence type="ECO:0000256" key="9">
    <source>
        <dbReference type="PIRNR" id="PIRNR002869"/>
    </source>
</evidence>
<gene>
    <name evidence="10" type="primary">mviN</name>
    <name evidence="8" type="synonym">murJ</name>
    <name evidence="10" type="ORF">CBG54_08275</name>
</gene>
<comment type="similarity">
    <text evidence="8 9">Belongs to the MurJ/MviN family.</text>
</comment>
<keyword evidence="2 8" id="KW-1003">Cell membrane</keyword>
<feature type="transmembrane region" description="Helical" evidence="8">
    <location>
        <begin position="400"/>
        <end position="422"/>
    </location>
</feature>
<feature type="transmembrane region" description="Helical" evidence="8">
    <location>
        <begin position="83"/>
        <end position="104"/>
    </location>
</feature>
<keyword evidence="8 9" id="KW-0813">Transport</keyword>
<dbReference type="HAMAP" id="MF_02078">
    <property type="entry name" value="MurJ_MviN"/>
    <property type="match status" value="1"/>
</dbReference>
<evidence type="ECO:0000256" key="3">
    <source>
        <dbReference type="ARBA" id="ARBA00022692"/>
    </source>
</evidence>
<dbReference type="UniPathway" id="UPA00219"/>
<keyword evidence="5 8" id="KW-0573">Peptidoglycan synthesis</keyword>
<keyword evidence="6 8" id="KW-1133">Transmembrane helix</keyword>
<feature type="transmembrane region" description="Helical" evidence="8">
    <location>
        <begin position="152"/>
        <end position="173"/>
    </location>
</feature>
<feature type="transmembrane region" description="Helical" evidence="8">
    <location>
        <begin position="38"/>
        <end position="62"/>
    </location>
</feature>
<evidence type="ECO:0000256" key="5">
    <source>
        <dbReference type="ARBA" id="ARBA00022984"/>
    </source>
</evidence>
<evidence type="ECO:0000256" key="7">
    <source>
        <dbReference type="ARBA" id="ARBA00023136"/>
    </source>
</evidence>
<dbReference type="Proteomes" id="UP000224182">
    <property type="component" value="Unassembled WGS sequence"/>
</dbReference>
<evidence type="ECO:0000256" key="1">
    <source>
        <dbReference type="ARBA" id="ARBA00004651"/>
    </source>
</evidence>
<dbReference type="RefSeq" id="WP_098974692.1">
    <property type="nucleotide sequence ID" value="NZ_CP077115.1"/>
</dbReference>
<name>A0A2C6AY16_FUSNP</name>
<evidence type="ECO:0000256" key="2">
    <source>
        <dbReference type="ARBA" id="ARBA00022475"/>
    </source>
</evidence>
<feature type="transmembrane region" description="Helical" evidence="8">
    <location>
        <begin position="302"/>
        <end position="321"/>
    </location>
</feature>
<comment type="caution">
    <text evidence="10">The sequence shown here is derived from an EMBL/GenBank/DDBJ whole genome shotgun (WGS) entry which is preliminary data.</text>
</comment>
<dbReference type="CDD" id="cd13123">
    <property type="entry name" value="MATE_MurJ_like"/>
    <property type="match status" value="1"/>
</dbReference>
<feature type="transmembrane region" description="Helical" evidence="8">
    <location>
        <begin position="434"/>
        <end position="454"/>
    </location>
</feature>
<feature type="transmembrane region" description="Helical" evidence="8">
    <location>
        <begin position="341"/>
        <end position="363"/>
    </location>
</feature>
<organism evidence="10 11">
    <name type="scientific">Fusobacterium nucleatum subsp. polymorphum</name>
    <name type="common">Fusobacterium polymorphum</name>
    <dbReference type="NCBI Taxonomy" id="76857"/>
    <lineage>
        <taxon>Bacteria</taxon>
        <taxon>Fusobacteriati</taxon>
        <taxon>Fusobacteriota</taxon>
        <taxon>Fusobacteriia</taxon>
        <taxon>Fusobacteriales</taxon>
        <taxon>Fusobacteriaceae</taxon>
        <taxon>Fusobacterium</taxon>
    </lineage>
</organism>
<dbReference type="GO" id="GO:0071555">
    <property type="term" value="P:cell wall organization"/>
    <property type="evidence" value="ECO:0007669"/>
    <property type="project" value="UniProtKB-UniRule"/>
</dbReference>
<dbReference type="InterPro" id="IPR004268">
    <property type="entry name" value="MurJ"/>
</dbReference>
<accession>A0A2C6AY16</accession>
<dbReference type="EMBL" id="NIRN01000001">
    <property type="protein sequence ID" value="PHI07019.1"/>
    <property type="molecule type" value="Genomic_DNA"/>
</dbReference>
<evidence type="ECO:0000313" key="11">
    <source>
        <dbReference type="Proteomes" id="UP000224182"/>
    </source>
</evidence>
<dbReference type="PANTHER" id="PTHR47019:SF1">
    <property type="entry name" value="LIPID II FLIPPASE MURJ"/>
    <property type="match status" value="1"/>
</dbReference>
<keyword evidence="7 8" id="KW-0472">Membrane</keyword>
<evidence type="ECO:0000313" key="10">
    <source>
        <dbReference type="EMBL" id="PHI07019.1"/>
    </source>
</evidence>
<dbReference type="GO" id="GO:0015648">
    <property type="term" value="F:lipid-linked peptidoglycan transporter activity"/>
    <property type="evidence" value="ECO:0007669"/>
    <property type="project" value="UniProtKB-UniRule"/>
</dbReference>
<feature type="transmembrane region" description="Helical" evidence="8">
    <location>
        <begin position="222"/>
        <end position="242"/>
    </location>
</feature>
<feature type="transmembrane region" description="Helical" evidence="8">
    <location>
        <begin position="124"/>
        <end position="145"/>
    </location>
</feature>
<feature type="transmembrane region" description="Helical" evidence="8">
    <location>
        <begin position="179"/>
        <end position="202"/>
    </location>
</feature>
<keyword evidence="3 8" id="KW-0812">Transmembrane</keyword>
<evidence type="ECO:0000256" key="6">
    <source>
        <dbReference type="ARBA" id="ARBA00022989"/>
    </source>
</evidence>
<dbReference type="PIRSF" id="PIRSF002869">
    <property type="entry name" value="MviN"/>
    <property type="match status" value="1"/>
</dbReference>
<dbReference type="GO" id="GO:0008360">
    <property type="term" value="P:regulation of cell shape"/>
    <property type="evidence" value="ECO:0007669"/>
    <property type="project" value="UniProtKB-UniRule"/>
</dbReference>
<comment type="pathway">
    <text evidence="8">Cell wall biogenesis; peptidoglycan biosynthesis.</text>
</comment>